<accession>K9U8F8</accession>
<gene>
    <name evidence="1" type="ORF">Cha6605_0039</name>
</gene>
<dbReference type="HOGENOM" id="CLU_2536449_0_0_3"/>
<keyword evidence="2" id="KW-1185">Reference proteome</keyword>
<dbReference type="Proteomes" id="UP000010366">
    <property type="component" value="Chromosome"/>
</dbReference>
<dbReference type="EMBL" id="CP003600">
    <property type="protein sequence ID" value="AFY91347.1"/>
    <property type="molecule type" value="Genomic_DNA"/>
</dbReference>
<reference evidence="1 2" key="1">
    <citation type="submission" date="2012-05" db="EMBL/GenBank/DDBJ databases">
        <title>Finished chromosome of genome of Chamaesiphon sp. PCC 6605.</title>
        <authorList>
            <consortium name="US DOE Joint Genome Institute"/>
            <person name="Gugger M."/>
            <person name="Coursin T."/>
            <person name="Rippka R."/>
            <person name="Tandeau De Marsac N."/>
            <person name="Huntemann M."/>
            <person name="Wei C.-L."/>
            <person name="Han J."/>
            <person name="Detter J.C."/>
            <person name="Han C."/>
            <person name="Tapia R."/>
            <person name="Chen A."/>
            <person name="Kyrpides N."/>
            <person name="Mavromatis K."/>
            <person name="Markowitz V."/>
            <person name="Szeto E."/>
            <person name="Ivanova N."/>
            <person name="Pagani I."/>
            <person name="Pati A."/>
            <person name="Goodwin L."/>
            <person name="Nordberg H.P."/>
            <person name="Cantor M.N."/>
            <person name="Hua S.X."/>
            <person name="Woyke T."/>
            <person name="Kerfeld C.A."/>
        </authorList>
    </citation>
    <scope>NUCLEOTIDE SEQUENCE [LARGE SCALE GENOMIC DNA]</scope>
    <source>
        <strain evidence="2">ATCC 27169 / PCC 6605</strain>
    </source>
</reference>
<evidence type="ECO:0000313" key="2">
    <source>
        <dbReference type="Proteomes" id="UP000010366"/>
    </source>
</evidence>
<evidence type="ECO:0008006" key="3">
    <source>
        <dbReference type="Google" id="ProtNLM"/>
    </source>
</evidence>
<organism evidence="1 2">
    <name type="scientific">Chamaesiphon minutus (strain ATCC 27169 / PCC 6605)</name>
    <dbReference type="NCBI Taxonomy" id="1173020"/>
    <lineage>
        <taxon>Bacteria</taxon>
        <taxon>Bacillati</taxon>
        <taxon>Cyanobacteriota</taxon>
        <taxon>Cyanophyceae</taxon>
        <taxon>Gomontiellales</taxon>
        <taxon>Chamaesiphonaceae</taxon>
        <taxon>Chamaesiphon</taxon>
    </lineage>
</organism>
<proteinExistence type="predicted"/>
<sequence>MLMGMLWLSIFYLYRSSIYLGAMKMVINNLSASAQKCPKCGTDRVGRAHRNKFDRLLSLINIYPYRCRQLACKSRFYRFGRST</sequence>
<evidence type="ECO:0000313" key="1">
    <source>
        <dbReference type="EMBL" id="AFY91347.1"/>
    </source>
</evidence>
<dbReference type="KEGG" id="cmp:Cha6605_0039"/>
<dbReference type="AlphaFoldDB" id="K9U8F8"/>
<name>K9U8F8_CHAP6</name>
<protein>
    <recommendedName>
        <fullName evidence="3">Transposase family protein</fullName>
    </recommendedName>
</protein>